<comment type="caution">
    <text evidence="1">The sequence shown here is derived from an EMBL/GenBank/DDBJ whole genome shotgun (WGS) entry which is preliminary data.</text>
</comment>
<evidence type="ECO:0000313" key="2">
    <source>
        <dbReference type="Proteomes" id="UP000218282"/>
    </source>
</evidence>
<dbReference type="EMBL" id="JXJW01000001">
    <property type="protein sequence ID" value="PCS08831.1"/>
    <property type="molecule type" value="Genomic_DNA"/>
</dbReference>
<name>A0A2A5S5X2_9LACT</name>
<keyword evidence="2" id="KW-1185">Reference proteome</keyword>
<sequence>MALTFKKRDDLDKVLGDLAVLPPQVVFTDIEKIEKTSDKSVKTPEDFLKQFNTDLPRPDIERPKDVK</sequence>
<dbReference type="AlphaFoldDB" id="A0A2A5S5X2"/>
<dbReference type="NCBIfam" id="NF040897">
    <property type="entry name" value="SPJ_0845_Nterm"/>
    <property type="match status" value="1"/>
</dbReference>
<accession>A0A2A5S5X2</accession>
<proteinExistence type="predicted"/>
<evidence type="ECO:0000313" key="1">
    <source>
        <dbReference type="EMBL" id="PCS08831.1"/>
    </source>
</evidence>
<protein>
    <submittedName>
        <fullName evidence="1">Uncharacterized protein</fullName>
    </submittedName>
</protein>
<dbReference type="RefSeq" id="WP_096813498.1">
    <property type="nucleotide sequence ID" value="NZ_JXJW01000001.1"/>
</dbReference>
<reference evidence="1 2" key="1">
    <citation type="submission" date="2014-12" db="EMBL/GenBank/DDBJ databases">
        <title>Draft genome sequences of 10 type strains of Lactococcus.</title>
        <authorList>
            <person name="Sun Z."/>
            <person name="Zhong Z."/>
            <person name="Liu W."/>
            <person name="Zhang W."/>
            <person name="Zhang H."/>
        </authorList>
    </citation>
    <scope>NUCLEOTIDE SEQUENCE [LARGE SCALE GENOMIC DNA]</scope>
    <source>
        <strain evidence="1 2">DSM 6634</strain>
    </source>
</reference>
<dbReference type="Proteomes" id="UP000218282">
    <property type="component" value="Unassembled WGS sequence"/>
</dbReference>
<gene>
    <name evidence="1" type="ORF">RU86_GL000067</name>
</gene>
<dbReference type="InterPro" id="IPR047909">
    <property type="entry name" value="SPJ_0845-like_N"/>
</dbReference>
<organism evidence="1 2">
    <name type="scientific">Pseudolactococcus piscium</name>
    <dbReference type="NCBI Taxonomy" id="1364"/>
    <lineage>
        <taxon>Bacteria</taxon>
        <taxon>Bacillati</taxon>
        <taxon>Bacillota</taxon>
        <taxon>Bacilli</taxon>
        <taxon>Lactobacillales</taxon>
        <taxon>Streptococcaceae</taxon>
        <taxon>Pseudolactococcus</taxon>
    </lineage>
</organism>